<evidence type="ECO:0000256" key="2">
    <source>
        <dbReference type="ARBA" id="ARBA00022432"/>
    </source>
</evidence>
<dbReference type="SUPFAM" id="SSF53254">
    <property type="entry name" value="Phosphoglycerate mutase-like"/>
    <property type="match status" value="1"/>
</dbReference>
<dbReference type="Pfam" id="PF00300">
    <property type="entry name" value="His_Phos_1"/>
    <property type="match status" value="2"/>
</dbReference>
<gene>
    <name evidence="7" type="primary">gpmA_2</name>
    <name evidence="5" type="synonym">gpmA</name>
    <name evidence="7" type="ORF">R54767_03078</name>
</gene>
<feature type="site" description="Transition state stabilizer" evidence="5">
    <location>
        <position position="186"/>
    </location>
</feature>
<dbReference type="NCBIfam" id="TIGR01258">
    <property type="entry name" value="pgm_1"/>
    <property type="match status" value="1"/>
</dbReference>
<protein>
    <recommendedName>
        <fullName evidence="5 6">2,3-bisphosphoglycerate-dependent phosphoglycerate mutase</fullName>
        <shortName evidence="5">BPG-dependent PGAM</shortName>
        <shortName evidence="5">PGAM</shortName>
        <shortName evidence="5">Phosphoglyceromutase</shortName>
        <shortName evidence="5">dPGM</shortName>
        <ecNumber evidence="5 6">5.4.2.11</ecNumber>
    </recommendedName>
</protein>
<dbReference type="EMBL" id="CAJQYY010000017">
    <property type="protein sequence ID" value="CAG4904451.1"/>
    <property type="molecule type" value="Genomic_DNA"/>
</dbReference>
<evidence type="ECO:0000256" key="5">
    <source>
        <dbReference type="HAMAP-Rule" id="MF_01039"/>
    </source>
</evidence>
<sequence length="247" mass="27397">MPDHATLVVLRHGQSVWNHANRFTGWTDVGLSEAGVEQARRVGEQLRDAGFNFDQAVTSTLQRAAVTLQHLVHALGEPDLRTTHSWRLNDRHYGALTGMEKAAAAAVFGVARVREWRRGFNIAPPPLDPPAQRELLDALHDASMPDLDTLPRTESLRDTLVRVLPLWEECVAPALQNGESVLMVAHGNSLRALFKHLDDIDDVAIASIEVAHAQPLVLTFDAMLRVTSRTPLDKWRTIRAKNAGNVR</sequence>
<evidence type="ECO:0000256" key="6">
    <source>
        <dbReference type="RuleBase" id="RU004512"/>
    </source>
</evidence>
<keyword evidence="8" id="KW-1185">Reference proteome</keyword>
<proteinExistence type="inferred from homology"/>
<comment type="similarity">
    <text evidence="1 5">Belongs to the phosphoglycerate mutase family. BPG-dependent PGAM subfamily.</text>
</comment>
<feature type="binding site" evidence="5">
    <location>
        <begin position="187"/>
        <end position="188"/>
    </location>
    <ligand>
        <name>substrate</name>
    </ligand>
</feature>
<keyword evidence="3 5" id="KW-0324">Glycolysis</keyword>
<feature type="binding site" evidence="5">
    <location>
        <begin position="11"/>
        <end position="18"/>
    </location>
    <ligand>
        <name>substrate</name>
    </ligand>
</feature>
<dbReference type="PROSITE" id="PS00175">
    <property type="entry name" value="PG_MUTASE"/>
    <property type="match status" value="1"/>
</dbReference>
<organism evidence="7 8">
    <name type="scientific">Paraburkholderia gardini</name>
    <dbReference type="NCBI Taxonomy" id="2823469"/>
    <lineage>
        <taxon>Bacteria</taxon>
        <taxon>Pseudomonadati</taxon>
        <taxon>Pseudomonadota</taxon>
        <taxon>Betaproteobacteria</taxon>
        <taxon>Burkholderiales</taxon>
        <taxon>Burkholderiaceae</taxon>
        <taxon>Paraburkholderia</taxon>
    </lineage>
</organism>
<dbReference type="PANTHER" id="PTHR11931">
    <property type="entry name" value="PHOSPHOGLYCERATE MUTASE"/>
    <property type="match status" value="1"/>
</dbReference>
<comment type="catalytic activity">
    <reaction evidence="5 6">
        <text>(2R)-2-phosphoglycerate = (2R)-3-phosphoglycerate</text>
        <dbReference type="Rhea" id="RHEA:15901"/>
        <dbReference type="ChEBI" id="CHEBI:58272"/>
        <dbReference type="ChEBI" id="CHEBI:58289"/>
        <dbReference type="EC" id="5.4.2.11"/>
    </reaction>
</comment>
<feature type="binding site" evidence="5">
    <location>
        <position position="101"/>
    </location>
    <ligand>
        <name>substrate</name>
    </ligand>
</feature>
<dbReference type="RefSeq" id="WP_228979588.1">
    <property type="nucleotide sequence ID" value="NZ_CAJQYY010000017.1"/>
</dbReference>
<keyword evidence="2 5" id="KW-0312">Gluconeogenesis</keyword>
<comment type="caution">
    <text evidence="7">The sequence shown here is derived from an EMBL/GenBank/DDBJ whole genome shotgun (WGS) entry which is preliminary data.</text>
</comment>
<feature type="binding site" evidence="5">
    <location>
        <begin position="117"/>
        <end position="118"/>
    </location>
    <ligand>
        <name>substrate</name>
    </ligand>
</feature>
<comment type="caution">
    <text evidence="5">Lacks conserved residue(s) required for the propagation of feature annotation.</text>
</comment>
<evidence type="ECO:0000313" key="7">
    <source>
        <dbReference type="EMBL" id="CAG4904451.1"/>
    </source>
</evidence>
<dbReference type="InterPro" id="IPR001345">
    <property type="entry name" value="PG/BPGM_mutase_AS"/>
</dbReference>
<dbReference type="HAMAP" id="MF_01039">
    <property type="entry name" value="PGAM_GpmA"/>
    <property type="match status" value="1"/>
</dbReference>
<dbReference type="SMART" id="SM00855">
    <property type="entry name" value="PGAM"/>
    <property type="match status" value="1"/>
</dbReference>
<evidence type="ECO:0000256" key="4">
    <source>
        <dbReference type="ARBA" id="ARBA00023235"/>
    </source>
</evidence>
<dbReference type="InterPro" id="IPR013078">
    <property type="entry name" value="His_Pase_superF_clade-1"/>
</dbReference>
<dbReference type="Proteomes" id="UP000789752">
    <property type="component" value="Unassembled WGS sequence"/>
</dbReference>
<dbReference type="GO" id="GO:0004619">
    <property type="term" value="F:phosphoglycerate mutase activity"/>
    <property type="evidence" value="ECO:0007669"/>
    <property type="project" value="UniProtKB-EC"/>
</dbReference>
<feature type="active site" description="Tele-phosphohistidine intermediate" evidence="5">
    <location>
        <position position="12"/>
    </location>
</feature>
<dbReference type="PIRSF" id="PIRSF000709">
    <property type="entry name" value="6PFK_2-Ptase"/>
    <property type="match status" value="1"/>
</dbReference>
<evidence type="ECO:0000313" key="8">
    <source>
        <dbReference type="Proteomes" id="UP000789752"/>
    </source>
</evidence>
<feature type="binding site" evidence="5">
    <location>
        <position position="63"/>
    </location>
    <ligand>
        <name>substrate</name>
    </ligand>
</feature>
<dbReference type="EC" id="5.4.2.11" evidence="5 6"/>
<dbReference type="InterPro" id="IPR029033">
    <property type="entry name" value="His_PPase_superfam"/>
</dbReference>
<comment type="subunit">
    <text evidence="5">Homodimer.</text>
</comment>
<comment type="function">
    <text evidence="5 6">Catalyzes the interconversion of 2-phosphoglycerate and 3-phosphoglycerate.</text>
</comment>
<reference evidence="7 8" key="1">
    <citation type="submission" date="2021-04" db="EMBL/GenBank/DDBJ databases">
        <authorList>
            <person name="Vanwijnsberghe S."/>
        </authorList>
    </citation>
    <scope>NUCLEOTIDE SEQUENCE [LARGE SCALE GENOMIC DNA]</scope>
    <source>
        <strain evidence="7 8">LMG 32171</strain>
    </source>
</reference>
<feature type="binding site" evidence="5">
    <location>
        <begin position="24"/>
        <end position="25"/>
    </location>
    <ligand>
        <name>substrate</name>
    </ligand>
</feature>
<comment type="pathway">
    <text evidence="5 6">Carbohydrate degradation; glycolysis; pyruvate from D-glyceraldehyde 3-phosphate: step 3/5.</text>
</comment>
<accession>A0ABM8U5I3</accession>
<dbReference type="Gene3D" id="3.40.50.1240">
    <property type="entry name" value="Phosphoglycerate mutase-like"/>
    <property type="match status" value="1"/>
</dbReference>
<name>A0ABM8U5I3_9BURK</name>
<dbReference type="CDD" id="cd07067">
    <property type="entry name" value="HP_PGM_like"/>
    <property type="match status" value="1"/>
</dbReference>
<evidence type="ECO:0000256" key="3">
    <source>
        <dbReference type="ARBA" id="ARBA00023152"/>
    </source>
</evidence>
<evidence type="ECO:0000256" key="1">
    <source>
        <dbReference type="ARBA" id="ARBA00006717"/>
    </source>
</evidence>
<dbReference type="InterPro" id="IPR005952">
    <property type="entry name" value="Phosphogly_mut1"/>
</dbReference>
<keyword evidence="4 5" id="KW-0413">Isomerase</keyword>